<evidence type="ECO:0000313" key="1">
    <source>
        <dbReference type="EMBL" id="AYM79197.1"/>
    </source>
</evidence>
<accession>A0A3G2EGA5</accession>
<keyword evidence="2" id="KW-1185">Reference proteome</keyword>
<evidence type="ECO:0000313" key="2">
    <source>
        <dbReference type="Proteomes" id="UP000279594"/>
    </source>
</evidence>
<name>A0A3G2EGA5_9BURK</name>
<organism evidence="1 2">
    <name type="scientific">Janthinobacterium agaricidamnosum</name>
    <dbReference type="NCBI Taxonomy" id="55508"/>
    <lineage>
        <taxon>Bacteria</taxon>
        <taxon>Pseudomonadati</taxon>
        <taxon>Pseudomonadota</taxon>
        <taxon>Betaproteobacteria</taxon>
        <taxon>Burkholderiales</taxon>
        <taxon>Oxalobacteraceae</taxon>
        <taxon>Janthinobacterium</taxon>
    </lineage>
</organism>
<dbReference type="EMBL" id="CP033019">
    <property type="protein sequence ID" value="AYM79197.1"/>
    <property type="molecule type" value="Genomic_DNA"/>
</dbReference>
<dbReference type="AlphaFoldDB" id="A0A3G2EGA5"/>
<reference evidence="1 2" key="1">
    <citation type="submission" date="2018-10" db="EMBL/GenBank/DDBJ databases">
        <title>Effects of UV and annual dynamics of microbial communities in freshwater RAS systems.</title>
        <authorList>
            <person name="Bekkelund A.K."/>
            <person name="Hansen B.R."/>
            <person name="Stokken H."/>
            <person name="Eriksen B.F."/>
            <person name="Kashulin N.A."/>
        </authorList>
    </citation>
    <scope>NUCLEOTIDE SEQUENCE [LARGE SCALE GENOMIC DNA]</scope>
    <source>
        <strain evidence="1 2">BHSEK</strain>
    </source>
</reference>
<dbReference type="Proteomes" id="UP000279594">
    <property type="component" value="Chromosome"/>
</dbReference>
<proteinExistence type="predicted"/>
<protein>
    <submittedName>
        <fullName evidence="1">Uncharacterized protein</fullName>
    </submittedName>
</protein>
<sequence>MLILRLNVLIVIARCSKAIANLAKAAIMLATLLSVKTGTSVGLVGVWVEIVRVASHAMRSLRVAMSVNGTRSILQAPGKKKVSYTTKWVVV</sequence>
<gene>
    <name evidence="1" type="ORF">D9M09_27970</name>
</gene>